<comment type="caution">
    <text evidence="1">The sequence shown here is derived from an EMBL/GenBank/DDBJ whole genome shotgun (WGS) entry which is preliminary data.</text>
</comment>
<dbReference type="EMBL" id="QAOQ01000004">
    <property type="protein sequence ID" value="PTQ96696.1"/>
    <property type="molecule type" value="Genomic_DNA"/>
</dbReference>
<reference evidence="1 2" key="1">
    <citation type="submission" date="2018-04" db="EMBL/GenBank/DDBJ databases">
        <title>Genomic Encyclopedia of Archaeal and Bacterial Type Strains, Phase II (KMG-II): from individual species to whole genera.</title>
        <authorList>
            <person name="Goeker M."/>
        </authorList>
    </citation>
    <scope>NUCLEOTIDE SEQUENCE [LARGE SCALE GENOMIC DNA]</scope>
    <source>
        <strain evidence="1 2">DSM 26809</strain>
    </source>
</reference>
<dbReference type="Proteomes" id="UP000244168">
    <property type="component" value="Unassembled WGS sequence"/>
</dbReference>
<proteinExistence type="predicted"/>
<sequence length="72" mass="8252">MQFVCKKTATAAKSRNLKNTVNQNITPCKNATSVHIDLLLVLFYNKQAILSLKLPYLNIVLTNSNKHYEPYR</sequence>
<organism evidence="1 2">
    <name type="scientific">Mucilaginibacter yixingensis</name>
    <dbReference type="NCBI Taxonomy" id="1295612"/>
    <lineage>
        <taxon>Bacteria</taxon>
        <taxon>Pseudomonadati</taxon>
        <taxon>Bacteroidota</taxon>
        <taxon>Sphingobacteriia</taxon>
        <taxon>Sphingobacteriales</taxon>
        <taxon>Sphingobacteriaceae</taxon>
        <taxon>Mucilaginibacter</taxon>
    </lineage>
</organism>
<accession>A0A2T5J9F9</accession>
<evidence type="ECO:0000313" key="1">
    <source>
        <dbReference type="EMBL" id="PTQ96696.1"/>
    </source>
</evidence>
<gene>
    <name evidence="1" type="ORF">C8P68_104182</name>
</gene>
<dbReference type="AlphaFoldDB" id="A0A2T5J9F9"/>
<evidence type="ECO:0000313" key="2">
    <source>
        <dbReference type="Proteomes" id="UP000244168"/>
    </source>
</evidence>
<name>A0A2T5J9F9_9SPHI</name>
<keyword evidence="2" id="KW-1185">Reference proteome</keyword>
<protein>
    <submittedName>
        <fullName evidence="1">Uncharacterized protein</fullName>
    </submittedName>
</protein>